<dbReference type="EMBL" id="MU864399">
    <property type="protein sequence ID" value="KAK4187631.1"/>
    <property type="molecule type" value="Genomic_DNA"/>
</dbReference>
<dbReference type="CDD" id="cd21133">
    <property type="entry name" value="EVE"/>
    <property type="match status" value="1"/>
</dbReference>
<comment type="subcellular location">
    <subcellularLocation>
        <location evidence="1">Nucleus</location>
    </subcellularLocation>
</comment>
<dbReference type="InterPro" id="IPR002740">
    <property type="entry name" value="EVE_domain"/>
</dbReference>
<dbReference type="InterPro" id="IPR015947">
    <property type="entry name" value="PUA-like_sf"/>
</dbReference>
<dbReference type="Proteomes" id="UP001302126">
    <property type="component" value="Unassembled WGS sequence"/>
</dbReference>
<evidence type="ECO:0000256" key="2">
    <source>
        <dbReference type="ARBA" id="ARBA00014654"/>
    </source>
</evidence>
<dbReference type="InterPro" id="IPR052181">
    <property type="entry name" value="5hmC_binding"/>
</dbReference>
<feature type="domain" description="EVE" evidence="6">
    <location>
        <begin position="212"/>
        <end position="369"/>
    </location>
</feature>
<dbReference type="Pfam" id="PF01878">
    <property type="entry name" value="EVE"/>
    <property type="match status" value="1"/>
</dbReference>
<keyword evidence="3" id="KW-0597">Phosphoprotein</keyword>
<feature type="compositionally biased region" description="Basic and acidic residues" evidence="5">
    <location>
        <begin position="125"/>
        <end position="136"/>
    </location>
</feature>
<evidence type="ECO:0000256" key="3">
    <source>
        <dbReference type="ARBA" id="ARBA00022553"/>
    </source>
</evidence>
<dbReference type="PANTHER" id="PTHR14087">
    <property type="entry name" value="THYMOCYTE NUCLEAR PROTEIN 1"/>
    <property type="match status" value="1"/>
</dbReference>
<reference evidence="7" key="1">
    <citation type="journal article" date="2023" name="Mol. Phylogenet. Evol.">
        <title>Genome-scale phylogeny and comparative genomics of the fungal order Sordariales.</title>
        <authorList>
            <person name="Hensen N."/>
            <person name="Bonometti L."/>
            <person name="Westerberg I."/>
            <person name="Brannstrom I.O."/>
            <person name="Guillou S."/>
            <person name="Cros-Aarteil S."/>
            <person name="Calhoun S."/>
            <person name="Haridas S."/>
            <person name="Kuo A."/>
            <person name="Mondo S."/>
            <person name="Pangilinan J."/>
            <person name="Riley R."/>
            <person name="LaButti K."/>
            <person name="Andreopoulos B."/>
            <person name="Lipzen A."/>
            <person name="Chen C."/>
            <person name="Yan M."/>
            <person name="Daum C."/>
            <person name="Ng V."/>
            <person name="Clum A."/>
            <person name="Steindorff A."/>
            <person name="Ohm R.A."/>
            <person name="Martin F."/>
            <person name="Silar P."/>
            <person name="Natvig D.O."/>
            <person name="Lalanne C."/>
            <person name="Gautier V."/>
            <person name="Ament-Velasquez S.L."/>
            <person name="Kruys A."/>
            <person name="Hutchinson M.I."/>
            <person name="Powell A.J."/>
            <person name="Barry K."/>
            <person name="Miller A.N."/>
            <person name="Grigoriev I.V."/>
            <person name="Debuchy R."/>
            <person name="Gladieux P."/>
            <person name="Hiltunen Thoren M."/>
            <person name="Johannesson H."/>
        </authorList>
    </citation>
    <scope>NUCLEOTIDE SEQUENCE</scope>
    <source>
        <strain evidence="7">PSN309</strain>
    </source>
</reference>
<dbReference type="InterPro" id="IPR047197">
    <property type="entry name" value="THYN1-like_EVE"/>
</dbReference>
<dbReference type="PANTHER" id="PTHR14087:SF7">
    <property type="entry name" value="THYMOCYTE NUCLEAR PROTEIN 1"/>
    <property type="match status" value="1"/>
</dbReference>
<evidence type="ECO:0000259" key="6">
    <source>
        <dbReference type="Pfam" id="PF01878"/>
    </source>
</evidence>
<feature type="compositionally biased region" description="Acidic residues" evidence="5">
    <location>
        <begin position="137"/>
        <end position="149"/>
    </location>
</feature>
<feature type="compositionally biased region" description="Basic residues" evidence="5">
    <location>
        <begin position="154"/>
        <end position="165"/>
    </location>
</feature>
<evidence type="ECO:0000256" key="4">
    <source>
        <dbReference type="ARBA" id="ARBA00023242"/>
    </source>
</evidence>
<keyword evidence="4" id="KW-0539">Nucleus</keyword>
<evidence type="ECO:0000313" key="7">
    <source>
        <dbReference type="EMBL" id="KAK4187631.1"/>
    </source>
</evidence>
<evidence type="ECO:0000256" key="1">
    <source>
        <dbReference type="ARBA" id="ARBA00004123"/>
    </source>
</evidence>
<dbReference type="FunFam" id="3.10.590.10:FF:000003">
    <property type="entry name" value="Thymocyte nuclear protein 1"/>
    <property type="match status" value="1"/>
</dbReference>
<reference evidence="7" key="2">
    <citation type="submission" date="2023-05" db="EMBL/GenBank/DDBJ databases">
        <authorList>
            <consortium name="Lawrence Berkeley National Laboratory"/>
            <person name="Steindorff A."/>
            <person name="Hensen N."/>
            <person name="Bonometti L."/>
            <person name="Westerberg I."/>
            <person name="Brannstrom I.O."/>
            <person name="Guillou S."/>
            <person name="Cros-Aarteil S."/>
            <person name="Calhoun S."/>
            <person name="Haridas S."/>
            <person name="Kuo A."/>
            <person name="Mondo S."/>
            <person name="Pangilinan J."/>
            <person name="Riley R."/>
            <person name="Labutti K."/>
            <person name="Andreopoulos B."/>
            <person name="Lipzen A."/>
            <person name="Chen C."/>
            <person name="Yanf M."/>
            <person name="Daum C."/>
            <person name="Ng V."/>
            <person name="Clum A."/>
            <person name="Ohm R."/>
            <person name="Martin F."/>
            <person name="Silar P."/>
            <person name="Natvig D."/>
            <person name="Lalanne C."/>
            <person name="Gautier V."/>
            <person name="Ament-Velasquez S.L."/>
            <person name="Kruys A."/>
            <person name="Hutchinson M.I."/>
            <person name="Powell A.J."/>
            <person name="Barry K."/>
            <person name="Miller A.N."/>
            <person name="Grigoriev I.V."/>
            <person name="Debuchy R."/>
            <person name="Gladieux P."/>
            <person name="Thoren M.H."/>
            <person name="Johannesson H."/>
        </authorList>
    </citation>
    <scope>NUCLEOTIDE SEQUENCE</scope>
    <source>
        <strain evidence="7">PSN309</strain>
    </source>
</reference>
<feature type="region of interest" description="Disordered" evidence="5">
    <location>
        <begin position="78"/>
        <end position="213"/>
    </location>
</feature>
<accession>A0AAN6WTE4</accession>
<proteinExistence type="predicted"/>
<protein>
    <recommendedName>
        <fullName evidence="2">Thymocyte nuclear protein 1</fullName>
    </recommendedName>
</protein>
<dbReference type="AlphaFoldDB" id="A0AAN6WTE4"/>
<dbReference type="GO" id="GO:0005634">
    <property type="term" value="C:nucleus"/>
    <property type="evidence" value="ECO:0007669"/>
    <property type="project" value="UniProtKB-SubCell"/>
</dbReference>
<name>A0AAN6WTE4_9PEZI</name>
<comment type="caution">
    <text evidence="7">The sequence shown here is derived from an EMBL/GenBank/DDBJ whole genome shotgun (WGS) entry which is preliminary data.</text>
</comment>
<evidence type="ECO:0000256" key="5">
    <source>
        <dbReference type="SAM" id="MobiDB-lite"/>
    </source>
</evidence>
<gene>
    <name evidence="7" type="ORF">QBC35DRAFT_498197</name>
</gene>
<organism evidence="7 8">
    <name type="scientific">Podospora australis</name>
    <dbReference type="NCBI Taxonomy" id="1536484"/>
    <lineage>
        <taxon>Eukaryota</taxon>
        <taxon>Fungi</taxon>
        <taxon>Dikarya</taxon>
        <taxon>Ascomycota</taxon>
        <taxon>Pezizomycotina</taxon>
        <taxon>Sordariomycetes</taxon>
        <taxon>Sordariomycetidae</taxon>
        <taxon>Sordariales</taxon>
        <taxon>Podosporaceae</taxon>
        <taxon>Podospora</taxon>
    </lineage>
</organism>
<dbReference type="SUPFAM" id="SSF88697">
    <property type="entry name" value="PUA domain-like"/>
    <property type="match status" value="1"/>
</dbReference>
<sequence>MKPLAEKGLPMLVRTRTSPTRTVLAGVQFYTTRSASTTLIFRAIKPPSSQKAISRNNQLVFVFRQGNNTGFNCNFANMPKRKSTHAETAATEEPSRRRSLRRQKIDGDDEAVLAPTPKVGKTKQKPAEKKKATVKEEIDDQSEEAEQSDEPPAKRGRPAKQHAKKTGSSPPPAKKAAAKPSAKSKTTAKTNGTTSDSSAPASNAATSTEGKNYWLLKAEPETRYENGIDVKFSIDDLAAKTEPEPWDGIRNYAARNNLRAMKKGDLAFFYHSNCKEPGIAGTMEIVQEHSPDLSAHDPKAPYYDANSKPSDPKWSVVHVKFRSKFAVPIGLKELKELGTPGKPLENMQMIKQSRLSVSKVSAVEWEYLNKIAEEKARKV</sequence>
<evidence type="ECO:0000313" key="8">
    <source>
        <dbReference type="Proteomes" id="UP001302126"/>
    </source>
</evidence>
<keyword evidence="8" id="KW-1185">Reference proteome</keyword>
<dbReference type="Gene3D" id="3.10.590.10">
    <property type="entry name" value="ph1033 like domains"/>
    <property type="match status" value="1"/>
</dbReference>
<feature type="compositionally biased region" description="Low complexity" evidence="5">
    <location>
        <begin position="174"/>
        <end position="208"/>
    </location>
</feature>